<evidence type="ECO:0008006" key="4">
    <source>
        <dbReference type="Google" id="ProtNLM"/>
    </source>
</evidence>
<reference evidence="2 3" key="1">
    <citation type="submission" date="2018-06" db="EMBL/GenBank/DDBJ databases">
        <title>Pedobacter endophyticus sp. nov., an endophytic bacterium isolated from a leaf of Triticum aestivum.</title>
        <authorList>
            <person name="Zhang L."/>
        </authorList>
    </citation>
    <scope>NUCLEOTIDE SEQUENCE [LARGE SCALE GENOMIC DNA]</scope>
    <source>
        <strain evidence="2 3">CM134L-2</strain>
    </source>
</reference>
<evidence type="ECO:0000256" key="1">
    <source>
        <dbReference type="SAM" id="SignalP"/>
    </source>
</evidence>
<dbReference type="Proteomes" id="UP000284120">
    <property type="component" value="Unassembled WGS sequence"/>
</dbReference>
<comment type="caution">
    <text evidence="2">The sequence shown here is derived from an EMBL/GenBank/DDBJ whole genome shotgun (WGS) entry which is preliminary data.</text>
</comment>
<evidence type="ECO:0000313" key="3">
    <source>
        <dbReference type="Proteomes" id="UP000284120"/>
    </source>
</evidence>
<accession>A0A3S3PGE2</accession>
<name>A0A3S3PGE2_9SPHI</name>
<protein>
    <recommendedName>
        <fullName evidence="4">Porin</fullName>
    </recommendedName>
</protein>
<dbReference type="OrthoDB" id="5442696at2"/>
<dbReference type="RefSeq" id="WP_128353370.1">
    <property type="nucleotide sequence ID" value="NZ_QMHN01000004.1"/>
</dbReference>
<dbReference type="EMBL" id="SAYW01000004">
    <property type="protein sequence ID" value="RWU06320.1"/>
    <property type="molecule type" value="Genomic_DNA"/>
</dbReference>
<keyword evidence="3" id="KW-1185">Reference proteome</keyword>
<gene>
    <name evidence="2" type="ORF">DPV69_13600</name>
</gene>
<keyword evidence="1" id="KW-0732">Signal</keyword>
<sequence>MTKQTKLITLIGICLCFCMAQFAFAQSDELYNRDSTYTFSETSGNVSLLRLKKGYLLGDGITFISGKGNFNLSPSLQTLYLVNSTNKNLSSPNSTFAINRARLNVFSNLFDNKVSLSARLNFAANYASATTGNRSFNTVLQEANIEYRPNRTHVFNFGLRADYVDGRETRIEGESIGFIDRSLLSDAFDAIFDFGIRYKGNYRLGGKHLLKPYLSFTTGDGRSALQKNYGGFKYGVRLDYLPFDKFSRGGEFYMDDMYREEKPKLVVGVVYSYNDGATSAKGTNGGRWLYGDANQNILLPSYSKFGADYLFKYNGWYSMGGFVLTQAKVPSNIAGEFRLDGSFNAYATSQTAQQIKDRVLSRLNLGKGFNVQAGYLFPVNWAVGARYSTLNENNVTASFSDYDRSYTFVTTKYLSGHALKIQFELGYSQLKEALKTSTQNGNYYSQLQFTIQL</sequence>
<dbReference type="AlphaFoldDB" id="A0A3S3PGE2"/>
<feature type="chain" id="PRO_5018568294" description="Porin" evidence="1">
    <location>
        <begin position="26"/>
        <end position="453"/>
    </location>
</feature>
<evidence type="ECO:0000313" key="2">
    <source>
        <dbReference type="EMBL" id="RWU06320.1"/>
    </source>
</evidence>
<feature type="signal peptide" evidence="1">
    <location>
        <begin position="1"/>
        <end position="25"/>
    </location>
</feature>
<proteinExistence type="predicted"/>
<organism evidence="2 3">
    <name type="scientific">Pedobacter chitinilyticus</name>
    <dbReference type="NCBI Taxonomy" id="2233776"/>
    <lineage>
        <taxon>Bacteria</taxon>
        <taxon>Pseudomonadati</taxon>
        <taxon>Bacteroidota</taxon>
        <taxon>Sphingobacteriia</taxon>
        <taxon>Sphingobacteriales</taxon>
        <taxon>Sphingobacteriaceae</taxon>
        <taxon>Pedobacter</taxon>
    </lineage>
</organism>